<sequence>MPHVQTPSLRLYYELEGDPAAPPLVLIAGQGAQLTSWHPELRHLLIEQGFQLILFDNRDVGLSTKWQSGSHYEISDMANDVAELLDALEIDAAHVVGQSMGGMVAQQLTIDHPMRVLSLCSIYSAPSIEHLGDDPEVWAIREQEPATERESAIAQYIERESLCGLAEYTPEWIRAHAEATYDRCYCPEGADRQMAAVRSSPDRTLGLRQVNVPTAVLHGLADRLIDTSGGYATALAVPGAELHTYADMGHQLVPSLFGDYVRVITRNISRAQERVHTHA</sequence>
<dbReference type="PANTHER" id="PTHR43433">
    <property type="entry name" value="HYDROLASE, ALPHA/BETA FOLD FAMILY PROTEIN"/>
    <property type="match status" value="1"/>
</dbReference>
<organism evidence="2 3">
    <name type="scientific">Nocardioides vastitatis</name>
    <dbReference type="NCBI Taxonomy" id="2568655"/>
    <lineage>
        <taxon>Bacteria</taxon>
        <taxon>Bacillati</taxon>
        <taxon>Actinomycetota</taxon>
        <taxon>Actinomycetes</taxon>
        <taxon>Propionibacteriales</taxon>
        <taxon>Nocardioidaceae</taxon>
        <taxon>Nocardioides</taxon>
    </lineage>
</organism>
<evidence type="ECO:0000259" key="1">
    <source>
        <dbReference type="Pfam" id="PF00561"/>
    </source>
</evidence>
<feature type="domain" description="AB hydrolase-1" evidence="1">
    <location>
        <begin position="22"/>
        <end position="124"/>
    </location>
</feature>
<dbReference type="PRINTS" id="PR00111">
    <property type="entry name" value="ABHYDROLASE"/>
</dbReference>
<dbReference type="PANTHER" id="PTHR43433:SF5">
    <property type="entry name" value="AB HYDROLASE-1 DOMAIN-CONTAINING PROTEIN"/>
    <property type="match status" value="1"/>
</dbReference>
<dbReference type="Proteomes" id="UP001596072">
    <property type="component" value="Unassembled WGS sequence"/>
</dbReference>
<comment type="caution">
    <text evidence="2">The sequence shown here is derived from an EMBL/GenBank/DDBJ whole genome shotgun (WGS) entry which is preliminary data.</text>
</comment>
<dbReference type="GO" id="GO:0016787">
    <property type="term" value="F:hydrolase activity"/>
    <property type="evidence" value="ECO:0007669"/>
    <property type="project" value="UniProtKB-KW"/>
</dbReference>
<dbReference type="InterPro" id="IPR000073">
    <property type="entry name" value="AB_hydrolase_1"/>
</dbReference>
<keyword evidence="2" id="KW-0378">Hydrolase</keyword>
<dbReference type="Gene3D" id="3.40.50.1820">
    <property type="entry name" value="alpha/beta hydrolase"/>
    <property type="match status" value="1"/>
</dbReference>
<name>A0ABW0ZEL4_9ACTN</name>
<dbReference type="InterPro" id="IPR050471">
    <property type="entry name" value="AB_hydrolase"/>
</dbReference>
<dbReference type="RefSeq" id="WP_168798233.1">
    <property type="nucleotide sequence ID" value="NZ_JBHSNS010000004.1"/>
</dbReference>
<dbReference type="Pfam" id="PF00561">
    <property type="entry name" value="Abhydrolase_1"/>
    <property type="match status" value="1"/>
</dbReference>
<reference evidence="3" key="1">
    <citation type="journal article" date="2019" name="Int. J. Syst. Evol. Microbiol.">
        <title>The Global Catalogue of Microorganisms (GCM) 10K type strain sequencing project: providing services to taxonomists for standard genome sequencing and annotation.</title>
        <authorList>
            <consortium name="The Broad Institute Genomics Platform"/>
            <consortium name="The Broad Institute Genome Sequencing Center for Infectious Disease"/>
            <person name="Wu L."/>
            <person name="Ma J."/>
        </authorList>
    </citation>
    <scope>NUCLEOTIDE SEQUENCE [LARGE SCALE GENOMIC DNA]</scope>
    <source>
        <strain evidence="3">YIM 94188</strain>
    </source>
</reference>
<proteinExistence type="predicted"/>
<protein>
    <submittedName>
        <fullName evidence="2">Alpha/beta fold hydrolase</fullName>
    </submittedName>
</protein>
<keyword evidence="3" id="KW-1185">Reference proteome</keyword>
<evidence type="ECO:0000313" key="2">
    <source>
        <dbReference type="EMBL" id="MFC5729326.1"/>
    </source>
</evidence>
<gene>
    <name evidence="2" type="ORF">ACFPQB_10385</name>
</gene>
<dbReference type="SUPFAM" id="SSF53474">
    <property type="entry name" value="alpha/beta-Hydrolases"/>
    <property type="match status" value="1"/>
</dbReference>
<dbReference type="EMBL" id="JBHSNS010000004">
    <property type="protein sequence ID" value="MFC5729326.1"/>
    <property type="molecule type" value="Genomic_DNA"/>
</dbReference>
<evidence type="ECO:0000313" key="3">
    <source>
        <dbReference type="Proteomes" id="UP001596072"/>
    </source>
</evidence>
<dbReference type="InterPro" id="IPR029058">
    <property type="entry name" value="AB_hydrolase_fold"/>
</dbReference>
<accession>A0ABW0ZEL4</accession>